<gene>
    <name evidence="2" type="ORF">SAMN05444853_13312</name>
</gene>
<accession>A0A1H7ZYS5</accession>
<dbReference type="InterPro" id="IPR014054">
    <property type="entry name" value="Phage_regulatory_Rha"/>
</dbReference>
<proteinExistence type="predicted"/>
<dbReference type="GeneID" id="83544500"/>
<dbReference type="Pfam" id="PF09669">
    <property type="entry name" value="Phage_pRha"/>
    <property type="match status" value="1"/>
</dbReference>
<dbReference type="OrthoDB" id="79831at2"/>
<dbReference type="STRING" id="97481.SAMN05444853_13312"/>
<protein>
    <submittedName>
        <fullName evidence="2">Phage regulatory protein, rha family</fullName>
    </submittedName>
</protein>
<dbReference type="Proteomes" id="UP000198883">
    <property type="component" value="Unassembled WGS sequence"/>
</dbReference>
<name>A0A1H7ZYS5_9PAST</name>
<feature type="domain" description="Bacteriophage P22 Orf201 C-terminal" evidence="1">
    <location>
        <begin position="123"/>
        <end position="172"/>
    </location>
</feature>
<dbReference type="Pfam" id="PF10549">
    <property type="entry name" value="ORF11CD3"/>
    <property type="match status" value="1"/>
</dbReference>
<dbReference type="AlphaFoldDB" id="A0A1H7ZYS5"/>
<evidence type="ECO:0000313" key="3">
    <source>
        <dbReference type="Proteomes" id="UP000198883"/>
    </source>
</evidence>
<dbReference type="NCBIfam" id="TIGR02681">
    <property type="entry name" value="phage_pRha"/>
    <property type="match status" value="1"/>
</dbReference>
<sequence>MKDLAQIEDFKKFVQIRGNKAITTSEDVSRIFSKRHSDVLRSIQSLIKNSPECFTERNFAFCFKNNDLQNGKPQPYVEMTKDGFVLLVMGFTGKKANKFKIAYIEAFNYMQKELSKGGTNLLEQYYQTLSEHKAEKQFASLCGKGLKEWKDKKPVIEATLKLFEDKIQVELPLI</sequence>
<reference evidence="3" key="1">
    <citation type="submission" date="2016-10" db="EMBL/GenBank/DDBJ databases">
        <authorList>
            <person name="Varghese N."/>
            <person name="Submissions S."/>
        </authorList>
    </citation>
    <scope>NUCLEOTIDE SEQUENCE [LARGE SCALE GENOMIC DNA]</scope>
    <source>
        <strain evidence="3">DSM 24204</strain>
    </source>
</reference>
<dbReference type="EMBL" id="FOBN01000033">
    <property type="protein sequence ID" value="SEM63610.1"/>
    <property type="molecule type" value="Genomic_DNA"/>
</dbReference>
<evidence type="ECO:0000313" key="2">
    <source>
        <dbReference type="EMBL" id="SEM63610.1"/>
    </source>
</evidence>
<evidence type="ECO:0000259" key="1">
    <source>
        <dbReference type="Pfam" id="PF10549"/>
    </source>
</evidence>
<dbReference type="RefSeq" id="WP_090923279.1">
    <property type="nucleotide sequence ID" value="NZ_CP016180.1"/>
</dbReference>
<organism evidence="2 3">
    <name type="scientific">Phocoenobacter skyensis</name>
    <dbReference type="NCBI Taxonomy" id="97481"/>
    <lineage>
        <taxon>Bacteria</taxon>
        <taxon>Pseudomonadati</taxon>
        <taxon>Pseudomonadota</taxon>
        <taxon>Gammaproteobacteria</taxon>
        <taxon>Pasteurellales</taxon>
        <taxon>Pasteurellaceae</taxon>
        <taxon>Phocoenobacter</taxon>
    </lineage>
</organism>
<dbReference type="InterPro" id="IPR018877">
    <property type="entry name" value="Phage_P22_Orf201_C"/>
</dbReference>